<protein>
    <submittedName>
        <fullName evidence="3">N-carbamoylsarcosine amidohydrolase</fullName>
    </submittedName>
</protein>
<dbReference type="SUPFAM" id="SSF52499">
    <property type="entry name" value="Isochorismatase-like hydrolases"/>
    <property type="match status" value="1"/>
</dbReference>
<dbReference type="Gene3D" id="3.40.50.850">
    <property type="entry name" value="Isochorismatase-like"/>
    <property type="match status" value="1"/>
</dbReference>
<evidence type="ECO:0000259" key="2">
    <source>
        <dbReference type="Pfam" id="PF00857"/>
    </source>
</evidence>
<dbReference type="InterPro" id="IPR050272">
    <property type="entry name" value="Isochorismatase-like_hydrls"/>
</dbReference>
<keyword evidence="1" id="KW-0378">Hydrolase</keyword>
<dbReference type="InterPro" id="IPR000868">
    <property type="entry name" value="Isochorismatase-like_dom"/>
</dbReference>
<name>A0ABP9QK14_9PSEU</name>
<proteinExistence type="predicted"/>
<dbReference type="Pfam" id="PF00857">
    <property type="entry name" value="Isochorismatase"/>
    <property type="match status" value="1"/>
</dbReference>
<evidence type="ECO:0000313" key="3">
    <source>
        <dbReference type="EMBL" id="GAA5163243.1"/>
    </source>
</evidence>
<organism evidence="3 4">
    <name type="scientific">Pseudonocardia eucalypti</name>
    <dbReference type="NCBI Taxonomy" id="648755"/>
    <lineage>
        <taxon>Bacteria</taxon>
        <taxon>Bacillati</taxon>
        <taxon>Actinomycetota</taxon>
        <taxon>Actinomycetes</taxon>
        <taxon>Pseudonocardiales</taxon>
        <taxon>Pseudonocardiaceae</taxon>
        <taxon>Pseudonocardia</taxon>
    </lineage>
</organism>
<dbReference type="PANTHER" id="PTHR43540">
    <property type="entry name" value="PEROXYUREIDOACRYLATE/UREIDOACRYLATE AMIDOHYDROLASE-RELATED"/>
    <property type="match status" value="1"/>
</dbReference>
<evidence type="ECO:0000256" key="1">
    <source>
        <dbReference type="ARBA" id="ARBA00022801"/>
    </source>
</evidence>
<dbReference type="InterPro" id="IPR036380">
    <property type="entry name" value="Isochorismatase-like_sf"/>
</dbReference>
<sequence>MDFQTGFTDPASGVGAEMPKELAATAELIELCTRFDVPVMFTAVAFQPFDQSKWLRKMPGLHALREGGRWCQLDARLPLCPDAPVWIKRAPSAFFGTPLQPHLRALGIDTLIVTGSVTSGCILATVIDAASLGYHVIVPLECVTDRSPVAHLANLVDIDTKYGDVVELDEVTSHLIEAAASGNRVRPAHASR</sequence>
<accession>A0ABP9QK14</accession>
<comment type="caution">
    <text evidence="3">The sequence shown here is derived from an EMBL/GenBank/DDBJ whole genome shotgun (WGS) entry which is preliminary data.</text>
</comment>
<dbReference type="EMBL" id="BAABJP010000029">
    <property type="protein sequence ID" value="GAA5163243.1"/>
    <property type="molecule type" value="Genomic_DNA"/>
</dbReference>
<evidence type="ECO:0000313" key="4">
    <source>
        <dbReference type="Proteomes" id="UP001428817"/>
    </source>
</evidence>
<dbReference type="PANTHER" id="PTHR43540:SF1">
    <property type="entry name" value="ISOCHORISMATASE HYDROLASE"/>
    <property type="match status" value="1"/>
</dbReference>
<reference evidence="4" key="1">
    <citation type="journal article" date="2019" name="Int. J. Syst. Evol. Microbiol.">
        <title>The Global Catalogue of Microorganisms (GCM) 10K type strain sequencing project: providing services to taxonomists for standard genome sequencing and annotation.</title>
        <authorList>
            <consortium name="The Broad Institute Genomics Platform"/>
            <consortium name="The Broad Institute Genome Sequencing Center for Infectious Disease"/>
            <person name="Wu L."/>
            <person name="Ma J."/>
        </authorList>
    </citation>
    <scope>NUCLEOTIDE SEQUENCE [LARGE SCALE GENOMIC DNA]</scope>
    <source>
        <strain evidence="4">JCM 18303</strain>
    </source>
</reference>
<gene>
    <name evidence="3" type="ORF">GCM10023321_49820</name>
</gene>
<dbReference type="Proteomes" id="UP001428817">
    <property type="component" value="Unassembled WGS sequence"/>
</dbReference>
<keyword evidence="4" id="KW-1185">Reference proteome</keyword>
<feature type="domain" description="Isochorismatase-like" evidence="2">
    <location>
        <begin position="2"/>
        <end position="168"/>
    </location>
</feature>